<dbReference type="FunFam" id="2.60.120.290:FF:000001">
    <property type="entry name" value="CUB and sushi domain-containing protein 3 isoform X1"/>
    <property type="match status" value="1"/>
</dbReference>
<dbReference type="Proteomes" id="UP001497623">
    <property type="component" value="Unassembled WGS sequence"/>
</dbReference>
<dbReference type="AlphaFoldDB" id="A0AAV2RV00"/>
<evidence type="ECO:0000256" key="2">
    <source>
        <dbReference type="ARBA" id="ARBA00023157"/>
    </source>
</evidence>
<feature type="domain" description="CUB" evidence="4">
    <location>
        <begin position="99"/>
        <end position="210"/>
    </location>
</feature>
<evidence type="ECO:0000256" key="3">
    <source>
        <dbReference type="PROSITE-ProRule" id="PRU00059"/>
    </source>
</evidence>
<keyword evidence="6" id="KW-1185">Reference proteome</keyword>
<sequence length="216" mass="23802">DVNLHKSYWIDGARNPGNHWRFSSNNAAIPMGTPFWGTIKSDDSTDSGLVQRPLENSGDCLALPYDESYYFAETSCGEDIHSPLCEEGTISDPIEPSSCGAHYEGLQEGYITSPNFPNSYSSNANCHWTISAEENATITVNVEEFDTETGYDYLIIRDGSDSSAPELARLQGSNSGINEEIVSTGNNLYFYFRSDSSVQRSGFKLFWAAEIAGRIT</sequence>
<dbReference type="InterPro" id="IPR035914">
    <property type="entry name" value="Sperma_CUB_dom_sf"/>
</dbReference>
<evidence type="ECO:0000256" key="1">
    <source>
        <dbReference type="ARBA" id="ARBA00022737"/>
    </source>
</evidence>
<dbReference type="Gene3D" id="2.60.120.290">
    <property type="entry name" value="Spermadhesin, CUB domain"/>
    <property type="match status" value="1"/>
</dbReference>
<dbReference type="CDD" id="cd00041">
    <property type="entry name" value="CUB"/>
    <property type="match status" value="1"/>
</dbReference>
<dbReference type="SUPFAM" id="SSF49854">
    <property type="entry name" value="Spermadhesin, CUB domain"/>
    <property type="match status" value="1"/>
</dbReference>
<dbReference type="Pfam" id="PF00431">
    <property type="entry name" value="CUB"/>
    <property type="match status" value="1"/>
</dbReference>
<dbReference type="SMART" id="SM00042">
    <property type="entry name" value="CUB"/>
    <property type="match status" value="1"/>
</dbReference>
<feature type="disulfide bond" evidence="3">
    <location>
        <begin position="99"/>
        <end position="126"/>
    </location>
</feature>
<dbReference type="EMBL" id="CAXKWB010034981">
    <property type="protein sequence ID" value="CAL4145601.1"/>
    <property type="molecule type" value="Genomic_DNA"/>
</dbReference>
<comment type="caution">
    <text evidence="5">The sequence shown here is derived from an EMBL/GenBank/DDBJ whole genome shotgun (WGS) entry which is preliminary data.</text>
</comment>
<reference evidence="5 6" key="1">
    <citation type="submission" date="2024-05" db="EMBL/GenBank/DDBJ databases">
        <authorList>
            <person name="Wallberg A."/>
        </authorList>
    </citation>
    <scope>NUCLEOTIDE SEQUENCE [LARGE SCALE GENOMIC DNA]</scope>
</reference>
<accession>A0AAV2RV00</accession>
<evidence type="ECO:0000313" key="5">
    <source>
        <dbReference type="EMBL" id="CAL4145601.1"/>
    </source>
</evidence>
<feature type="non-terminal residue" evidence="5">
    <location>
        <position position="1"/>
    </location>
</feature>
<dbReference type="PROSITE" id="PS01180">
    <property type="entry name" value="CUB"/>
    <property type="match status" value="1"/>
</dbReference>
<proteinExistence type="predicted"/>
<organism evidence="5 6">
    <name type="scientific">Meganyctiphanes norvegica</name>
    <name type="common">Northern krill</name>
    <name type="synonym">Thysanopoda norvegica</name>
    <dbReference type="NCBI Taxonomy" id="48144"/>
    <lineage>
        <taxon>Eukaryota</taxon>
        <taxon>Metazoa</taxon>
        <taxon>Ecdysozoa</taxon>
        <taxon>Arthropoda</taxon>
        <taxon>Crustacea</taxon>
        <taxon>Multicrustacea</taxon>
        <taxon>Malacostraca</taxon>
        <taxon>Eumalacostraca</taxon>
        <taxon>Eucarida</taxon>
        <taxon>Euphausiacea</taxon>
        <taxon>Euphausiidae</taxon>
        <taxon>Meganyctiphanes</taxon>
    </lineage>
</organism>
<protein>
    <recommendedName>
        <fullName evidence="4">CUB domain-containing protein</fullName>
    </recommendedName>
</protein>
<comment type="caution">
    <text evidence="3">Lacks conserved residue(s) required for the propagation of feature annotation.</text>
</comment>
<evidence type="ECO:0000259" key="4">
    <source>
        <dbReference type="PROSITE" id="PS01180"/>
    </source>
</evidence>
<keyword evidence="1" id="KW-0677">Repeat</keyword>
<dbReference type="PANTHER" id="PTHR24251">
    <property type="entry name" value="OVOCHYMASE-RELATED"/>
    <property type="match status" value="1"/>
</dbReference>
<keyword evidence="2 3" id="KW-1015">Disulfide bond</keyword>
<gene>
    <name evidence="5" type="ORF">MNOR_LOCUS29750</name>
</gene>
<name>A0AAV2RV00_MEGNR</name>
<evidence type="ECO:0000313" key="6">
    <source>
        <dbReference type="Proteomes" id="UP001497623"/>
    </source>
</evidence>
<dbReference type="InterPro" id="IPR000859">
    <property type="entry name" value="CUB_dom"/>
</dbReference>